<comment type="caution">
    <text evidence="2">The sequence shown here is derived from an EMBL/GenBank/DDBJ whole genome shotgun (WGS) entry which is preliminary data.</text>
</comment>
<feature type="chain" id="PRO_5019406218" evidence="1">
    <location>
        <begin position="20"/>
        <end position="84"/>
    </location>
</feature>
<reference evidence="2 3" key="1">
    <citation type="journal article" date="2018" name="BMC Genomics">
        <title>Comparative genome analyses reveal sequence features reflecting distinct modes of host-adaptation between dicot and monocot powdery mildew.</title>
        <authorList>
            <person name="Wu Y."/>
            <person name="Ma X."/>
            <person name="Pan Z."/>
            <person name="Kale S.D."/>
            <person name="Song Y."/>
            <person name="King H."/>
            <person name="Zhang Q."/>
            <person name="Presley C."/>
            <person name="Deng X."/>
            <person name="Wei C.I."/>
            <person name="Xiao S."/>
        </authorList>
    </citation>
    <scope>NUCLEOTIDE SEQUENCE [LARGE SCALE GENOMIC DNA]</scope>
    <source>
        <strain evidence="2">UMSG1</strain>
    </source>
</reference>
<dbReference type="Proteomes" id="UP000285326">
    <property type="component" value="Unassembled WGS sequence"/>
</dbReference>
<dbReference type="AlphaFoldDB" id="A0A420J4Z9"/>
<keyword evidence="1" id="KW-0732">Signal</keyword>
<name>A0A420J4Z9_9PEZI</name>
<evidence type="ECO:0000313" key="2">
    <source>
        <dbReference type="EMBL" id="RKF81845.1"/>
    </source>
</evidence>
<organism evidence="2 3">
    <name type="scientific">Golovinomyces cichoracearum</name>
    <dbReference type="NCBI Taxonomy" id="62708"/>
    <lineage>
        <taxon>Eukaryota</taxon>
        <taxon>Fungi</taxon>
        <taxon>Dikarya</taxon>
        <taxon>Ascomycota</taxon>
        <taxon>Pezizomycotina</taxon>
        <taxon>Leotiomycetes</taxon>
        <taxon>Erysiphales</taxon>
        <taxon>Erysiphaceae</taxon>
        <taxon>Golovinomyces</taxon>
    </lineage>
</organism>
<sequence>MGNFQALILPILSLLQLHTLENTSVPRIVFSRHNFPRTSWVLDTLISSHLDSLLGCKANLSLSTEQKSSGTEGLFLDPDIFSRA</sequence>
<protein>
    <submittedName>
        <fullName evidence="2">Uncharacterized protein</fullName>
    </submittedName>
</protein>
<accession>A0A420J4Z9</accession>
<gene>
    <name evidence="2" type="ORF">GcM1_05870</name>
</gene>
<feature type="signal peptide" evidence="1">
    <location>
        <begin position="1"/>
        <end position="19"/>
    </location>
</feature>
<proteinExistence type="predicted"/>
<evidence type="ECO:0000313" key="3">
    <source>
        <dbReference type="Proteomes" id="UP000285326"/>
    </source>
</evidence>
<dbReference type="EMBL" id="MCBS01017807">
    <property type="protein sequence ID" value="RKF81845.1"/>
    <property type="molecule type" value="Genomic_DNA"/>
</dbReference>
<evidence type="ECO:0000256" key="1">
    <source>
        <dbReference type="SAM" id="SignalP"/>
    </source>
</evidence>